<keyword evidence="2" id="KW-0472">Membrane</keyword>
<dbReference type="EMBL" id="JAQIZT010000010">
    <property type="protein sequence ID" value="KAJ6982343.1"/>
    <property type="molecule type" value="Genomic_DNA"/>
</dbReference>
<evidence type="ECO:0000256" key="1">
    <source>
        <dbReference type="SAM" id="MobiDB-lite"/>
    </source>
</evidence>
<feature type="region of interest" description="Disordered" evidence="1">
    <location>
        <begin position="1"/>
        <end position="36"/>
    </location>
</feature>
<comment type="caution">
    <text evidence="3">The sequence shown here is derived from an EMBL/GenBank/DDBJ whole genome shotgun (WGS) entry which is preliminary data.</text>
</comment>
<sequence>MVKERSLRSTPQGEREKGKGRDISSFNNKKQGVLGSSDPAICFISLAILFYLVYKLMIDCELEFFFLLNLLRLALEFGAFLGGKKLSSFTAATLTFHIDSRDFIPFHVS</sequence>
<feature type="compositionally biased region" description="Basic and acidic residues" evidence="1">
    <location>
        <begin position="1"/>
        <end position="22"/>
    </location>
</feature>
<feature type="transmembrane region" description="Helical" evidence="2">
    <location>
        <begin position="40"/>
        <end position="58"/>
    </location>
</feature>
<dbReference type="AlphaFoldDB" id="A0AAD6Q9Z4"/>
<evidence type="ECO:0000256" key="2">
    <source>
        <dbReference type="SAM" id="Phobius"/>
    </source>
</evidence>
<gene>
    <name evidence="3" type="ORF">NC653_025447</name>
</gene>
<keyword evidence="2" id="KW-0812">Transmembrane</keyword>
<dbReference type="Proteomes" id="UP001164929">
    <property type="component" value="Chromosome 10"/>
</dbReference>
<keyword evidence="2" id="KW-1133">Transmembrane helix</keyword>
<accession>A0AAD6Q9Z4</accession>
<name>A0AAD6Q9Z4_9ROSI</name>
<keyword evidence="4" id="KW-1185">Reference proteome</keyword>
<evidence type="ECO:0000313" key="4">
    <source>
        <dbReference type="Proteomes" id="UP001164929"/>
    </source>
</evidence>
<feature type="transmembrane region" description="Helical" evidence="2">
    <location>
        <begin position="64"/>
        <end position="82"/>
    </location>
</feature>
<protein>
    <submittedName>
        <fullName evidence="3">Uncharacterized protein</fullName>
    </submittedName>
</protein>
<organism evidence="3 4">
    <name type="scientific">Populus alba x Populus x berolinensis</name>
    <dbReference type="NCBI Taxonomy" id="444605"/>
    <lineage>
        <taxon>Eukaryota</taxon>
        <taxon>Viridiplantae</taxon>
        <taxon>Streptophyta</taxon>
        <taxon>Embryophyta</taxon>
        <taxon>Tracheophyta</taxon>
        <taxon>Spermatophyta</taxon>
        <taxon>Magnoliopsida</taxon>
        <taxon>eudicotyledons</taxon>
        <taxon>Gunneridae</taxon>
        <taxon>Pentapetalae</taxon>
        <taxon>rosids</taxon>
        <taxon>fabids</taxon>
        <taxon>Malpighiales</taxon>
        <taxon>Salicaceae</taxon>
        <taxon>Saliceae</taxon>
        <taxon>Populus</taxon>
    </lineage>
</organism>
<reference evidence="3" key="1">
    <citation type="journal article" date="2023" name="Mol. Ecol. Resour.">
        <title>Chromosome-level genome assembly of a triploid poplar Populus alba 'Berolinensis'.</title>
        <authorList>
            <person name="Chen S."/>
            <person name="Yu Y."/>
            <person name="Wang X."/>
            <person name="Wang S."/>
            <person name="Zhang T."/>
            <person name="Zhou Y."/>
            <person name="He R."/>
            <person name="Meng N."/>
            <person name="Wang Y."/>
            <person name="Liu W."/>
            <person name="Liu Z."/>
            <person name="Liu J."/>
            <person name="Guo Q."/>
            <person name="Huang H."/>
            <person name="Sederoff R.R."/>
            <person name="Wang G."/>
            <person name="Qu G."/>
            <person name="Chen S."/>
        </authorList>
    </citation>
    <scope>NUCLEOTIDE SEQUENCE</scope>
    <source>
        <strain evidence="3">SC-2020</strain>
    </source>
</reference>
<proteinExistence type="predicted"/>
<evidence type="ECO:0000313" key="3">
    <source>
        <dbReference type="EMBL" id="KAJ6982343.1"/>
    </source>
</evidence>